<evidence type="ECO:0000259" key="3">
    <source>
        <dbReference type="PROSITE" id="PS51462"/>
    </source>
</evidence>
<evidence type="ECO:0000256" key="2">
    <source>
        <dbReference type="SAM" id="MobiDB-lite"/>
    </source>
</evidence>
<dbReference type="SUPFAM" id="SSF55811">
    <property type="entry name" value="Nudix"/>
    <property type="match status" value="1"/>
</dbReference>
<evidence type="ECO:0000313" key="4">
    <source>
        <dbReference type="EMBL" id="TQN31486.1"/>
    </source>
</evidence>
<name>A0A543NI14_9ACTN</name>
<keyword evidence="1" id="KW-0378">Hydrolase</keyword>
<dbReference type="AlphaFoldDB" id="A0A543NI14"/>
<feature type="domain" description="Nudix hydrolase" evidence="3">
    <location>
        <begin position="52"/>
        <end position="193"/>
    </location>
</feature>
<dbReference type="RefSeq" id="WP_141922865.1">
    <property type="nucleotide sequence ID" value="NZ_VFQC01000001.1"/>
</dbReference>
<dbReference type="EMBL" id="VFQC01000001">
    <property type="protein sequence ID" value="TQN31486.1"/>
    <property type="molecule type" value="Genomic_DNA"/>
</dbReference>
<organism evidence="4 5">
    <name type="scientific">Haloactinospora alba</name>
    <dbReference type="NCBI Taxonomy" id="405555"/>
    <lineage>
        <taxon>Bacteria</taxon>
        <taxon>Bacillati</taxon>
        <taxon>Actinomycetota</taxon>
        <taxon>Actinomycetes</taxon>
        <taxon>Streptosporangiales</taxon>
        <taxon>Nocardiopsidaceae</taxon>
        <taxon>Haloactinospora</taxon>
    </lineage>
</organism>
<dbReference type="OrthoDB" id="9806150at2"/>
<dbReference type="GO" id="GO:0016787">
    <property type="term" value="F:hydrolase activity"/>
    <property type="evidence" value="ECO:0007669"/>
    <property type="project" value="UniProtKB-KW"/>
</dbReference>
<protein>
    <submittedName>
        <fullName evidence="4">ADP-ribose pyrophosphatase</fullName>
    </submittedName>
</protein>
<dbReference type="Pfam" id="PF00293">
    <property type="entry name" value="NUDIX"/>
    <property type="match status" value="1"/>
</dbReference>
<proteinExistence type="predicted"/>
<dbReference type="PANTHER" id="PTHR11839:SF31">
    <property type="entry name" value="ADP-RIBOSE PYROPHOSPHATASE"/>
    <property type="match status" value="1"/>
</dbReference>
<dbReference type="InterPro" id="IPR015797">
    <property type="entry name" value="NUDIX_hydrolase-like_dom_sf"/>
</dbReference>
<keyword evidence="5" id="KW-1185">Reference proteome</keyword>
<dbReference type="PROSITE" id="PS51462">
    <property type="entry name" value="NUDIX"/>
    <property type="match status" value="1"/>
</dbReference>
<evidence type="ECO:0000313" key="5">
    <source>
        <dbReference type="Proteomes" id="UP000317422"/>
    </source>
</evidence>
<feature type="compositionally biased region" description="Basic and acidic residues" evidence="2">
    <location>
        <begin position="1"/>
        <end position="19"/>
    </location>
</feature>
<dbReference type="GO" id="GO:0019693">
    <property type="term" value="P:ribose phosphate metabolic process"/>
    <property type="evidence" value="ECO:0007669"/>
    <property type="project" value="TreeGrafter"/>
</dbReference>
<comment type="caution">
    <text evidence="4">The sequence shown here is derived from an EMBL/GenBank/DDBJ whole genome shotgun (WGS) entry which is preliminary data.</text>
</comment>
<evidence type="ECO:0000256" key="1">
    <source>
        <dbReference type="ARBA" id="ARBA00022801"/>
    </source>
</evidence>
<dbReference type="Proteomes" id="UP000317422">
    <property type="component" value="Unassembled WGS sequence"/>
</dbReference>
<dbReference type="GO" id="GO:0006753">
    <property type="term" value="P:nucleoside phosphate metabolic process"/>
    <property type="evidence" value="ECO:0007669"/>
    <property type="project" value="TreeGrafter"/>
</dbReference>
<dbReference type="InterPro" id="IPR000086">
    <property type="entry name" value="NUDIX_hydrolase_dom"/>
</dbReference>
<reference evidence="4 5" key="1">
    <citation type="submission" date="2019-06" db="EMBL/GenBank/DDBJ databases">
        <title>Sequencing the genomes of 1000 actinobacteria strains.</title>
        <authorList>
            <person name="Klenk H.-P."/>
        </authorList>
    </citation>
    <scope>NUCLEOTIDE SEQUENCE [LARGE SCALE GENOMIC DNA]</scope>
    <source>
        <strain evidence="4 5">DSM 45015</strain>
    </source>
</reference>
<feature type="region of interest" description="Disordered" evidence="2">
    <location>
        <begin position="1"/>
        <end position="25"/>
    </location>
</feature>
<dbReference type="Gene3D" id="3.90.79.10">
    <property type="entry name" value="Nucleoside Triphosphate Pyrophosphohydrolase"/>
    <property type="match status" value="1"/>
</dbReference>
<gene>
    <name evidence="4" type="ORF">FHX37_1392</name>
</gene>
<dbReference type="GO" id="GO:0005829">
    <property type="term" value="C:cytosol"/>
    <property type="evidence" value="ECO:0007669"/>
    <property type="project" value="TreeGrafter"/>
</dbReference>
<dbReference type="PANTHER" id="PTHR11839">
    <property type="entry name" value="UDP/ADP-SUGAR PYROPHOSPHATASE"/>
    <property type="match status" value="1"/>
</dbReference>
<sequence>MGDDRERVADHRAPKESERSSTVFQGAKTAMRVDWLRMPGTDGEEVVPREYMEHPGASAALALDTDNRVLLLNQYRHATGHWLWELPAGVRDQEGEPPVRTAQRELSEEAGYRAEHWHQLADFFPSAGFSTERIHVFLARGLTELTEAEIGFERVHEEADMPMAWLPLEEARTAVLQGRLRNGATVIGILAAAAAAGDGFASLLPATEEVFAQ</sequence>
<accession>A0A543NI14</accession>